<protein>
    <recommendedName>
        <fullName evidence="4 8">Protein PNS1</fullName>
    </recommendedName>
</protein>
<evidence type="ECO:0000256" key="7">
    <source>
        <dbReference type="ARBA" id="ARBA00023136"/>
    </source>
</evidence>
<dbReference type="VEuPathDB" id="FungiDB:AAP_03193"/>
<comment type="similarity">
    <text evidence="3 8">Belongs to the CTL (choline transporter-like) family.</text>
</comment>
<dbReference type="PANTHER" id="PTHR12385">
    <property type="entry name" value="CHOLINE TRANSPORTER-LIKE (SLC FAMILY 44)"/>
    <property type="match status" value="1"/>
</dbReference>
<comment type="function">
    <text evidence="1 8">Probably involved in transport through the plasma membrane.</text>
</comment>
<evidence type="ECO:0000313" key="11">
    <source>
        <dbReference type="Proteomes" id="UP000242877"/>
    </source>
</evidence>
<feature type="transmembrane region" description="Helical" evidence="8">
    <location>
        <begin position="343"/>
        <end position="364"/>
    </location>
</feature>
<evidence type="ECO:0000256" key="5">
    <source>
        <dbReference type="ARBA" id="ARBA00022692"/>
    </source>
</evidence>
<evidence type="ECO:0000256" key="8">
    <source>
        <dbReference type="RuleBase" id="RU368066"/>
    </source>
</evidence>
<feature type="transmembrane region" description="Helical" evidence="8">
    <location>
        <begin position="198"/>
        <end position="228"/>
    </location>
</feature>
<comment type="subcellular location">
    <subcellularLocation>
        <location evidence="2 8">Cell membrane</location>
        <topology evidence="2 8">Multi-pass membrane protein</topology>
    </subcellularLocation>
</comment>
<comment type="caution">
    <text evidence="10">The sequence shown here is derived from an EMBL/GenBank/DDBJ whole genome shotgun (WGS) entry which is preliminary data.</text>
</comment>
<dbReference type="Proteomes" id="UP000242877">
    <property type="component" value="Unassembled WGS sequence"/>
</dbReference>
<dbReference type="AlphaFoldDB" id="A0A167YZY9"/>
<feature type="compositionally biased region" description="Pro residues" evidence="9">
    <location>
        <begin position="7"/>
        <end position="16"/>
    </location>
</feature>
<dbReference type="PANTHER" id="PTHR12385:SF4">
    <property type="entry name" value="PROTEIN PNS1"/>
    <property type="match status" value="1"/>
</dbReference>
<feature type="transmembrane region" description="Helical" evidence="8">
    <location>
        <begin position="102"/>
        <end position="122"/>
    </location>
</feature>
<sequence>MEGNPSYAPPPGPPPTYGKESYNPSGDPERAAPTYKQTFAQAFKIEKQRYNDKWAGILFIIVFLGYAALSGIVINQYREFHHFSGGGIYSGANDFSLNTNTLILFAFIIATAFAISWLYFCMAMLFPKTFIWVTGITNIIFGFGTAIYYIKRGQYAGGIVLLIFAVLGLLAFIAWIPRIPFSAVMLKTSGYISRHFGHMWLVSGIGGFIGLALSAWLSTTLVAIYVTFEPGRADKPNPSCKTRYGCSSAKVIGCIVAATFAAYWISEWLKYTMYTTTAGIYGSWYFYAGKACGFPIHATRGALRRATTYSFGSVSLGSLILAVINTVRQLCSIAQDKAREDDNIVGCVAACILGCIVQMIQAAAEFFNRYAYAHIALYGKRYIAAARDTQTMLNDRGFDAIANDCLVGPVISMGAVFVAYLCTLLSYLYLQFTKPAYNHNGKFTPLVMAFAFVIGLQVCQIFMTPISSGVDTLFVGMAWDPQVMLYEHPEVAAELAEVYPDLGRRLQQPRE</sequence>
<evidence type="ECO:0000313" key="10">
    <source>
        <dbReference type="EMBL" id="KZZ91974.1"/>
    </source>
</evidence>
<feature type="transmembrane region" description="Helical" evidence="8">
    <location>
        <begin position="156"/>
        <end position="177"/>
    </location>
</feature>
<dbReference type="InterPro" id="IPR007603">
    <property type="entry name" value="Choline_transptr-like"/>
</dbReference>
<evidence type="ECO:0000256" key="2">
    <source>
        <dbReference type="ARBA" id="ARBA00004651"/>
    </source>
</evidence>
<keyword evidence="6 8" id="KW-1133">Transmembrane helix</keyword>
<gene>
    <name evidence="10" type="ORF">AAP_03193</name>
</gene>
<dbReference type="GO" id="GO:0022857">
    <property type="term" value="F:transmembrane transporter activity"/>
    <property type="evidence" value="ECO:0007669"/>
    <property type="project" value="UniProtKB-UniRule"/>
</dbReference>
<keyword evidence="5 8" id="KW-0812">Transmembrane</keyword>
<organism evidence="10 11">
    <name type="scientific">Ascosphaera apis ARSEF 7405</name>
    <dbReference type="NCBI Taxonomy" id="392613"/>
    <lineage>
        <taxon>Eukaryota</taxon>
        <taxon>Fungi</taxon>
        <taxon>Dikarya</taxon>
        <taxon>Ascomycota</taxon>
        <taxon>Pezizomycotina</taxon>
        <taxon>Eurotiomycetes</taxon>
        <taxon>Eurotiomycetidae</taxon>
        <taxon>Onygenales</taxon>
        <taxon>Ascosphaeraceae</taxon>
        <taxon>Ascosphaera</taxon>
    </lineage>
</organism>
<reference evidence="10 11" key="1">
    <citation type="journal article" date="2016" name="Genome Biol. Evol.">
        <title>Divergent and convergent evolution of fungal pathogenicity.</title>
        <authorList>
            <person name="Shang Y."/>
            <person name="Xiao G."/>
            <person name="Zheng P."/>
            <person name="Cen K."/>
            <person name="Zhan S."/>
            <person name="Wang C."/>
        </authorList>
    </citation>
    <scope>NUCLEOTIDE SEQUENCE [LARGE SCALE GENOMIC DNA]</scope>
    <source>
        <strain evidence="10 11">ARSEF 7405</strain>
    </source>
</reference>
<keyword evidence="11" id="KW-1185">Reference proteome</keyword>
<evidence type="ECO:0000256" key="9">
    <source>
        <dbReference type="SAM" id="MobiDB-lite"/>
    </source>
</evidence>
<feature type="transmembrane region" description="Helical" evidence="8">
    <location>
        <begin position="129"/>
        <end position="150"/>
    </location>
</feature>
<feature type="region of interest" description="Disordered" evidence="9">
    <location>
        <begin position="1"/>
        <end position="30"/>
    </location>
</feature>
<dbReference type="OrthoDB" id="44736at2759"/>
<dbReference type="GO" id="GO:0005886">
    <property type="term" value="C:plasma membrane"/>
    <property type="evidence" value="ECO:0007669"/>
    <property type="project" value="UniProtKB-SubCell"/>
</dbReference>
<accession>A0A167YZY9</accession>
<name>A0A167YZY9_9EURO</name>
<evidence type="ECO:0000256" key="6">
    <source>
        <dbReference type="ARBA" id="ARBA00022989"/>
    </source>
</evidence>
<dbReference type="Pfam" id="PF04515">
    <property type="entry name" value="Choline_transpo"/>
    <property type="match status" value="1"/>
</dbReference>
<feature type="transmembrane region" description="Helical" evidence="8">
    <location>
        <begin position="309"/>
        <end position="331"/>
    </location>
</feature>
<evidence type="ECO:0000256" key="4">
    <source>
        <dbReference type="ARBA" id="ARBA00015388"/>
    </source>
</evidence>
<feature type="transmembrane region" description="Helical" evidence="8">
    <location>
        <begin position="442"/>
        <end position="463"/>
    </location>
</feature>
<evidence type="ECO:0000256" key="3">
    <source>
        <dbReference type="ARBA" id="ARBA00007168"/>
    </source>
</evidence>
<feature type="transmembrane region" description="Helical" evidence="8">
    <location>
        <begin position="406"/>
        <end position="430"/>
    </location>
</feature>
<keyword evidence="7 8" id="KW-0472">Membrane</keyword>
<feature type="transmembrane region" description="Helical" evidence="8">
    <location>
        <begin position="54"/>
        <end position="74"/>
    </location>
</feature>
<feature type="transmembrane region" description="Helical" evidence="8">
    <location>
        <begin position="248"/>
        <end position="266"/>
    </location>
</feature>
<evidence type="ECO:0000256" key="1">
    <source>
        <dbReference type="ARBA" id="ARBA00002957"/>
    </source>
</evidence>
<proteinExistence type="inferred from homology"/>
<dbReference type="EMBL" id="AZGZ01000012">
    <property type="protein sequence ID" value="KZZ91974.1"/>
    <property type="molecule type" value="Genomic_DNA"/>
</dbReference>